<proteinExistence type="predicted"/>
<feature type="chain" id="PRO_5025000358" description="Protein quiver" evidence="2">
    <location>
        <begin position="26"/>
        <end position="76"/>
    </location>
</feature>
<keyword evidence="4" id="KW-1185">Reference proteome</keyword>
<name>A0A653DGJ0_CALMS</name>
<evidence type="ECO:0000256" key="1">
    <source>
        <dbReference type="SAM" id="MobiDB-lite"/>
    </source>
</evidence>
<evidence type="ECO:0008006" key="5">
    <source>
        <dbReference type="Google" id="ProtNLM"/>
    </source>
</evidence>
<evidence type="ECO:0000313" key="3">
    <source>
        <dbReference type="EMBL" id="VEN58467.1"/>
    </source>
</evidence>
<feature type="region of interest" description="Disordered" evidence="1">
    <location>
        <begin position="55"/>
        <end position="76"/>
    </location>
</feature>
<keyword evidence="2" id="KW-0732">Signal</keyword>
<evidence type="ECO:0000256" key="2">
    <source>
        <dbReference type="SAM" id="SignalP"/>
    </source>
</evidence>
<dbReference type="Proteomes" id="UP000410492">
    <property type="component" value="Unassembled WGS sequence"/>
</dbReference>
<dbReference type="OrthoDB" id="75169at2759"/>
<gene>
    <name evidence="3" type="ORF">CALMAC_LOCUS16827</name>
</gene>
<reference evidence="3 4" key="1">
    <citation type="submission" date="2019-01" db="EMBL/GenBank/DDBJ databases">
        <authorList>
            <person name="Sayadi A."/>
        </authorList>
    </citation>
    <scope>NUCLEOTIDE SEQUENCE [LARGE SCALE GENOMIC DNA]</scope>
</reference>
<protein>
    <recommendedName>
        <fullName evidence="5">Protein quiver</fullName>
    </recommendedName>
</protein>
<sequence>MSLTKSSVMVPLAVLIIVFIQSGHSLQCWRCSSIQDSTCSDYFNVTRIRQNTRNSDTLTYGSSPVQPVKNYPHKEV</sequence>
<organism evidence="3 4">
    <name type="scientific">Callosobruchus maculatus</name>
    <name type="common">Southern cowpea weevil</name>
    <name type="synonym">Pulse bruchid</name>
    <dbReference type="NCBI Taxonomy" id="64391"/>
    <lineage>
        <taxon>Eukaryota</taxon>
        <taxon>Metazoa</taxon>
        <taxon>Ecdysozoa</taxon>
        <taxon>Arthropoda</taxon>
        <taxon>Hexapoda</taxon>
        <taxon>Insecta</taxon>
        <taxon>Pterygota</taxon>
        <taxon>Neoptera</taxon>
        <taxon>Endopterygota</taxon>
        <taxon>Coleoptera</taxon>
        <taxon>Polyphaga</taxon>
        <taxon>Cucujiformia</taxon>
        <taxon>Chrysomeloidea</taxon>
        <taxon>Chrysomelidae</taxon>
        <taxon>Bruchinae</taxon>
        <taxon>Bruchini</taxon>
        <taxon>Callosobruchus</taxon>
    </lineage>
</organism>
<evidence type="ECO:0000313" key="4">
    <source>
        <dbReference type="Proteomes" id="UP000410492"/>
    </source>
</evidence>
<dbReference type="EMBL" id="CAACVG010011619">
    <property type="protein sequence ID" value="VEN58467.1"/>
    <property type="molecule type" value="Genomic_DNA"/>
</dbReference>
<accession>A0A653DGJ0</accession>
<dbReference type="AlphaFoldDB" id="A0A653DGJ0"/>
<feature type="signal peptide" evidence="2">
    <location>
        <begin position="1"/>
        <end position="25"/>
    </location>
</feature>
<feature type="compositionally biased region" description="Polar residues" evidence="1">
    <location>
        <begin position="55"/>
        <end position="65"/>
    </location>
</feature>